<comment type="caution">
    <text evidence="12">The sequence shown here is derived from an EMBL/GenBank/DDBJ whole genome shotgun (WGS) entry which is preliminary data.</text>
</comment>
<dbReference type="PANTHER" id="PTHR43289:SF6">
    <property type="entry name" value="SERINE_THREONINE-PROTEIN KINASE NEKL-3"/>
    <property type="match status" value="1"/>
</dbReference>
<comment type="catalytic activity">
    <reaction evidence="8">
        <text>L-seryl-[protein] + ATP = O-phospho-L-seryl-[protein] + ADP + H(+)</text>
        <dbReference type="Rhea" id="RHEA:17989"/>
        <dbReference type="Rhea" id="RHEA-COMP:9863"/>
        <dbReference type="Rhea" id="RHEA-COMP:11604"/>
        <dbReference type="ChEBI" id="CHEBI:15378"/>
        <dbReference type="ChEBI" id="CHEBI:29999"/>
        <dbReference type="ChEBI" id="CHEBI:30616"/>
        <dbReference type="ChEBI" id="CHEBI:83421"/>
        <dbReference type="ChEBI" id="CHEBI:456216"/>
        <dbReference type="EC" id="2.7.11.1"/>
    </reaction>
</comment>
<keyword evidence="13" id="KW-1185">Reference proteome</keyword>
<keyword evidence="3" id="KW-0808">Transferase</keyword>
<proteinExistence type="predicted"/>
<dbReference type="InterPro" id="IPR011009">
    <property type="entry name" value="Kinase-like_dom_sf"/>
</dbReference>
<dbReference type="CDD" id="cd14014">
    <property type="entry name" value="STKc_PknB_like"/>
    <property type="match status" value="1"/>
</dbReference>
<dbReference type="EMBL" id="JACJIA010000004">
    <property type="protein sequence ID" value="MBA8952300.1"/>
    <property type="molecule type" value="Genomic_DNA"/>
</dbReference>
<evidence type="ECO:0000313" key="13">
    <source>
        <dbReference type="Proteomes" id="UP000572680"/>
    </source>
</evidence>
<evidence type="ECO:0000256" key="5">
    <source>
        <dbReference type="ARBA" id="ARBA00022777"/>
    </source>
</evidence>
<evidence type="ECO:0000256" key="10">
    <source>
        <dbReference type="SAM" id="MobiDB-lite"/>
    </source>
</evidence>
<dbReference type="GO" id="GO:0004674">
    <property type="term" value="F:protein serine/threonine kinase activity"/>
    <property type="evidence" value="ECO:0007669"/>
    <property type="project" value="UniProtKB-KW"/>
</dbReference>
<accession>A0A7W3QM83</accession>
<reference evidence="12 13" key="1">
    <citation type="submission" date="2020-08" db="EMBL/GenBank/DDBJ databases">
        <title>Genomic Encyclopedia of Type Strains, Phase IV (KMG-IV): sequencing the most valuable type-strain genomes for metagenomic binning, comparative biology and taxonomic classification.</title>
        <authorList>
            <person name="Goeker M."/>
        </authorList>
    </citation>
    <scope>NUCLEOTIDE SEQUENCE [LARGE SCALE GENOMIC DNA]</scope>
    <source>
        <strain evidence="12 13">DSM 44197</strain>
    </source>
</reference>
<dbReference type="GO" id="GO:0005524">
    <property type="term" value="F:ATP binding"/>
    <property type="evidence" value="ECO:0007669"/>
    <property type="project" value="UniProtKB-UniRule"/>
</dbReference>
<dbReference type="SUPFAM" id="SSF56112">
    <property type="entry name" value="Protein kinase-like (PK-like)"/>
    <property type="match status" value="1"/>
</dbReference>
<evidence type="ECO:0000256" key="3">
    <source>
        <dbReference type="ARBA" id="ARBA00022679"/>
    </source>
</evidence>
<dbReference type="InterPro" id="IPR017441">
    <property type="entry name" value="Protein_kinase_ATP_BS"/>
</dbReference>
<dbReference type="EC" id="2.7.11.1" evidence="1"/>
<dbReference type="FunFam" id="1.10.510.10:FF:000021">
    <property type="entry name" value="Serine/threonine protein kinase"/>
    <property type="match status" value="1"/>
</dbReference>
<dbReference type="Gene3D" id="1.10.510.10">
    <property type="entry name" value="Transferase(Phosphotransferase) domain 1"/>
    <property type="match status" value="1"/>
</dbReference>
<keyword evidence="2 12" id="KW-0723">Serine/threonine-protein kinase</keyword>
<dbReference type="InterPro" id="IPR008271">
    <property type="entry name" value="Ser/Thr_kinase_AS"/>
</dbReference>
<evidence type="ECO:0000256" key="1">
    <source>
        <dbReference type="ARBA" id="ARBA00012513"/>
    </source>
</evidence>
<feature type="compositionally biased region" description="Basic and acidic residues" evidence="10">
    <location>
        <begin position="297"/>
        <end position="307"/>
    </location>
</feature>
<feature type="binding site" evidence="9">
    <location>
        <position position="37"/>
    </location>
    <ligand>
        <name>ATP</name>
        <dbReference type="ChEBI" id="CHEBI:30616"/>
    </ligand>
</feature>
<organism evidence="12 13">
    <name type="scientific">Actinomadura namibiensis</name>
    <dbReference type="NCBI Taxonomy" id="182080"/>
    <lineage>
        <taxon>Bacteria</taxon>
        <taxon>Bacillati</taxon>
        <taxon>Actinomycetota</taxon>
        <taxon>Actinomycetes</taxon>
        <taxon>Streptosporangiales</taxon>
        <taxon>Thermomonosporaceae</taxon>
        <taxon>Actinomadura</taxon>
    </lineage>
</organism>
<evidence type="ECO:0000256" key="6">
    <source>
        <dbReference type="ARBA" id="ARBA00022840"/>
    </source>
</evidence>
<dbReference type="Gene3D" id="3.30.200.20">
    <property type="entry name" value="Phosphorylase Kinase, domain 1"/>
    <property type="match status" value="1"/>
</dbReference>
<dbReference type="PROSITE" id="PS00108">
    <property type="entry name" value="PROTEIN_KINASE_ST"/>
    <property type="match status" value="1"/>
</dbReference>
<feature type="region of interest" description="Disordered" evidence="10">
    <location>
        <begin position="278"/>
        <end position="307"/>
    </location>
</feature>
<dbReference type="InterPro" id="IPR000719">
    <property type="entry name" value="Prot_kinase_dom"/>
</dbReference>
<evidence type="ECO:0000259" key="11">
    <source>
        <dbReference type="PROSITE" id="PS50011"/>
    </source>
</evidence>
<dbReference type="Pfam" id="PF00069">
    <property type="entry name" value="Pkinase"/>
    <property type="match status" value="1"/>
</dbReference>
<evidence type="ECO:0000256" key="2">
    <source>
        <dbReference type="ARBA" id="ARBA00022527"/>
    </source>
</evidence>
<keyword evidence="5 12" id="KW-0418">Kinase</keyword>
<keyword evidence="6 9" id="KW-0067">ATP-binding</keyword>
<comment type="catalytic activity">
    <reaction evidence="7">
        <text>L-threonyl-[protein] + ATP = O-phospho-L-threonyl-[protein] + ADP + H(+)</text>
        <dbReference type="Rhea" id="RHEA:46608"/>
        <dbReference type="Rhea" id="RHEA-COMP:11060"/>
        <dbReference type="Rhea" id="RHEA-COMP:11605"/>
        <dbReference type="ChEBI" id="CHEBI:15378"/>
        <dbReference type="ChEBI" id="CHEBI:30013"/>
        <dbReference type="ChEBI" id="CHEBI:30616"/>
        <dbReference type="ChEBI" id="CHEBI:61977"/>
        <dbReference type="ChEBI" id="CHEBI:456216"/>
        <dbReference type="EC" id="2.7.11.1"/>
    </reaction>
</comment>
<evidence type="ECO:0000256" key="7">
    <source>
        <dbReference type="ARBA" id="ARBA00047899"/>
    </source>
</evidence>
<dbReference type="PROSITE" id="PS00107">
    <property type="entry name" value="PROTEIN_KINASE_ATP"/>
    <property type="match status" value="1"/>
</dbReference>
<feature type="domain" description="Protein kinase" evidence="11">
    <location>
        <begin position="8"/>
        <end position="273"/>
    </location>
</feature>
<evidence type="ECO:0000313" key="12">
    <source>
        <dbReference type="EMBL" id="MBA8952300.1"/>
    </source>
</evidence>
<evidence type="ECO:0000256" key="8">
    <source>
        <dbReference type="ARBA" id="ARBA00048679"/>
    </source>
</evidence>
<dbReference type="GO" id="GO:0045717">
    <property type="term" value="P:negative regulation of fatty acid biosynthetic process"/>
    <property type="evidence" value="ECO:0007669"/>
    <property type="project" value="UniProtKB-ARBA"/>
</dbReference>
<dbReference type="PROSITE" id="PS50011">
    <property type="entry name" value="PROTEIN_KINASE_DOM"/>
    <property type="match status" value="1"/>
</dbReference>
<protein>
    <recommendedName>
        <fullName evidence="1">non-specific serine/threonine protein kinase</fullName>
        <ecNumber evidence="1">2.7.11.1</ecNumber>
    </recommendedName>
</protein>
<keyword evidence="4 9" id="KW-0547">Nucleotide-binding</keyword>
<gene>
    <name evidence="12" type="ORF">HNR61_003940</name>
</gene>
<dbReference type="AlphaFoldDB" id="A0A7W3QM83"/>
<dbReference type="SMART" id="SM00220">
    <property type="entry name" value="S_TKc"/>
    <property type="match status" value="1"/>
</dbReference>
<dbReference type="PANTHER" id="PTHR43289">
    <property type="entry name" value="MITOGEN-ACTIVATED PROTEIN KINASE KINASE KINASE 20-RELATED"/>
    <property type="match status" value="1"/>
</dbReference>
<dbReference type="RefSeq" id="WP_182844534.1">
    <property type="nucleotide sequence ID" value="NZ_BAAALP010000018.1"/>
</dbReference>
<name>A0A7W3QM83_ACTNM</name>
<dbReference type="FunFam" id="3.30.200.20:FF:000035">
    <property type="entry name" value="Serine/threonine protein kinase Stk1"/>
    <property type="match status" value="1"/>
</dbReference>
<sequence length="307" mass="33308">MRVLSGRYELLGPLGRGGMGTIYRARDRELARLVAVKMLPDDLLDRPESRKRFQREARTAAGLNHPNITMVFDMGRDGDGEQGQPYLVMEFVDGHNLSRVLAGGPVAPAWAAAIVAQVLEALEHSHGRGVVHRDVKPSNIMVTGRGPNPRVKVLDFGIAKMMGQNATRLTATGVAVGTPSYLAPEQAEAREVDARTDLYSTGCVLYEMLTGRPPFVADHPSAVLIQHLTRPPAPPSELVPDLPPGWDAVVLRALAKKPSDRFADAPAMREEILALAARRPAAPPATRHDIAAPQDGRTARLPREHPL</sequence>
<dbReference type="Proteomes" id="UP000572680">
    <property type="component" value="Unassembled WGS sequence"/>
</dbReference>
<evidence type="ECO:0000256" key="4">
    <source>
        <dbReference type="ARBA" id="ARBA00022741"/>
    </source>
</evidence>
<evidence type="ECO:0000256" key="9">
    <source>
        <dbReference type="PROSITE-ProRule" id="PRU10141"/>
    </source>
</evidence>